<proteinExistence type="predicted"/>
<dbReference type="InterPro" id="IPR032876">
    <property type="entry name" value="J_dom"/>
</dbReference>
<sequence>MNLRARIVIAVACLCAAAPAMAMPQAIAAVLVAAGVSTTVAIVVGYVVTIAAVGLYARHQKRKAERAARDAHNASLRDRHLMVRAATEGRDLVLGRVRKSGPLIFFATTGPDKERFVAVIALASHEIDAVEQIYFNDEPVELDPDGWVRSEPYVKWRKVAGSAVGSMVNNVGSISLPHNPIPGSINAWWGSDENSAVIPTSVSGNIITFTRNEYPPLTGPVYVNYQYWYGESKARVRSNLGYHWNVTDPRLQDLFPGQWTDAHRLRGIAHLIVELIYDTDAFPTSLPNISATVRGAKVSDPRNGNFAWSDNPALLMRHYAYDELGANLAPGTVSDAHVIAAANVCDQVVTYNVGGNLSSRKVYTAGTVARSGTRPIDVLGELAEAMAGKVAFVGNSLIMRAGAYTAPALSLTDNDFSDASEVRIQPRRPRDQLVNAVTGVFADEGNKFSVVDFPRVSFASYAQEDGRVLPVEVEFGAITFVGQAQHVARVMLRDARQALTITASFKLRAYPAQLFDVVSITNARYGWNAKPFEVLGRRWTLDGLIELTLKETDAAVYAFDPNVDAINAAPNTNLPKPWVVADVGPISVQSGTDQLVRQSDGTVLTRVRVSWPALTDQAVLTSGQIEVQYQKAGPVLTAWTTATVPGDSTEAMLGGLDDGVLYLFRARARNNLASGDWSLQVMHRVVGKTAPPSDVPWALIAGNRLTWGPIDDIDLAGYRWRYVSGASKNWAAGQPMHQGLLTETSWLMSTRPVGQNTLMVKAVDTTGNESENPAYVITDLGDPATLNVLISWPQAPSFSGTKLGGTVTGGVFEADSTTLFWEGDSGLHWGVNAANYWSVTSYASLSYECYFTTPAEGTLLVEHEIEGTDVRMEYLRQSQTAFWEGSDETFWSLNADAFWPSGPGWQPWPGNLVLLGSEPIGIRVTTAASTTRGRIVTLTPHLDVPDIAERLDDISISAAGTRLPVTKAYRVIKNIQLTIQSDGGNGVGVRIVDKQVSPGPLVQVLDSSNTPVSGVLDAYIQGY</sequence>
<dbReference type="Proteomes" id="UP000035352">
    <property type="component" value="Chromosome"/>
</dbReference>
<dbReference type="InterPro" id="IPR013783">
    <property type="entry name" value="Ig-like_fold"/>
</dbReference>
<dbReference type="InterPro" id="IPR003961">
    <property type="entry name" value="FN3_dom"/>
</dbReference>
<dbReference type="EMBL" id="CP011371">
    <property type="protein sequence ID" value="AKJ28848.1"/>
    <property type="molecule type" value="Genomic_DNA"/>
</dbReference>
<keyword evidence="1" id="KW-0812">Transmembrane</keyword>
<protein>
    <submittedName>
        <fullName evidence="4">Phage tail fiber protein</fullName>
    </submittedName>
</protein>
<dbReference type="CDD" id="cd00063">
    <property type="entry name" value="FN3"/>
    <property type="match status" value="1"/>
</dbReference>
<keyword evidence="1" id="KW-0472">Membrane</keyword>
<keyword evidence="1" id="KW-1133">Transmembrane helix</keyword>
<dbReference type="RefSeq" id="WP_169788006.1">
    <property type="nucleotide sequence ID" value="NZ_CP011371.1"/>
</dbReference>
<dbReference type="PROSITE" id="PS50853">
    <property type="entry name" value="FN3"/>
    <property type="match status" value="1"/>
</dbReference>
<feature type="signal peptide" evidence="2">
    <location>
        <begin position="1"/>
        <end position="22"/>
    </location>
</feature>
<dbReference type="Gene3D" id="2.60.40.10">
    <property type="entry name" value="Immunoglobulins"/>
    <property type="match status" value="1"/>
</dbReference>
<evidence type="ECO:0000313" key="4">
    <source>
        <dbReference type="EMBL" id="AKJ28848.1"/>
    </source>
</evidence>
<dbReference type="SUPFAM" id="SSF49265">
    <property type="entry name" value="Fibronectin type III"/>
    <property type="match status" value="1"/>
</dbReference>
<feature type="chain" id="PRO_5005183612" evidence="2">
    <location>
        <begin position="23"/>
        <end position="1023"/>
    </location>
</feature>
<dbReference type="AlphaFoldDB" id="A0A0G3BLJ0"/>
<accession>A0A0G3BLJ0</accession>
<feature type="domain" description="Fibronectin type-III" evidence="3">
    <location>
        <begin position="592"/>
        <end position="692"/>
    </location>
</feature>
<dbReference type="InterPro" id="IPR036116">
    <property type="entry name" value="FN3_sf"/>
</dbReference>
<evidence type="ECO:0000256" key="1">
    <source>
        <dbReference type="SAM" id="Phobius"/>
    </source>
</evidence>
<dbReference type="STRING" id="413882.AAW51_2157"/>
<dbReference type="KEGG" id="pbh:AAW51_2157"/>
<evidence type="ECO:0000313" key="5">
    <source>
        <dbReference type="Proteomes" id="UP000035352"/>
    </source>
</evidence>
<organism evidence="4 5">
    <name type="scientific">Caldimonas brevitalea</name>
    <dbReference type="NCBI Taxonomy" id="413882"/>
    <lineage>
        <taxon>Bacteria</taxon>
        <taxon>Pseudomonadati</taxon>
        <taxon>Pseudomonadota</taxon>
        <taxon>Betaproteobacteria</taxon>
        <taxon>Burkholderiales</taxon>
        <taxon>Sphaerotilaceae</taxon>
        <taxon>Caldimonas</taxon>
    </lineage>
</organism>
<evidence type="ECO:0000256" key="2">
    <source>
        <dbReference type="SAM" id="SignalP"/>
    </source>
</evidence>
<gene>
    <name evidence="4" type="ORF">AAW51_2157</name>
</gene>
<evidence type="ECO:0000259" key="3">
    <source>
        <dbReference type="PROSITE" id="PS50853"/>
    </source>
</evidence>
<keyword evidence="5" id="KW-1185">Reference proteome</keyword>
<dbReference type="Pfam" id="PF13550">
    <property type="entry name" value="Phage-tail_3"/>
    <property type="match status" value="1"/>
</dbReference>
<feature type="transmembrane region" description="Helical" evidence="1">
    <location>
        <begin position="38"/>
        <end position="57"/>
    </location>
</feature>
<name>A0A0G3BLJ0_9BURK</name>
<reference evidence="4 5" key="1">
    <citation type="submission" date="2015-05" db="EMBL/GenBank/DDBJ databases">
        <authorList>
            <person name="Tang B."/>
            <person name="Yu Y."/>
        </authorList>
    </citation>
    <scope>NUCLEOTIDE SEQUENCE [LARGE SCALE GENOMIC DNA]</scope>
    <source>
        <strain evidence="4 5">DSM 7029</strain>
    </source>
</reference>
<keyword evidence="2" id="KW-0732">Signal</keyword>